<reference evidence="2 3" key="1">
    <citation type="submission" date="2024-09" db="EMBL/GenBank/DDBJ databases">
        <authorList>
            <person name="Sun Q."/>
            <person name="Mori K."/>
        </authorList>
    </citation>
    <scope>NUCLEOTIDE SEQUENCE [LARGE SCALE GENOMIC DNA]</scope>
    <source>
        <strain evidence="2 3">JCM 11201</strain>
    </source>
</reference>
<keyword evidence="2" id="KW-0378">Hydrolase</keyword>
<sequence length="623" mass="70464">MHYFIGKNQDNHAPISNGNVLAWLQQYSADCRPVDKISQLFFPNFDLSSALLDTHGSYVLAKDQNEKVWYDPYGIVQEKFGQVGEIVSINTTQYINGSGVYEVVSHKGNTVVKTKTWAPPHRNALIRSIQVKTLRNNPTTVSIFPVVHLQNIVQRIDNIFISRISENQWLAVTVSPSSIGITGDVAKAVTGGQISIFEHSLLPTPLIFSIPQTIPNEHYSKPVYQVFAAGATKDEALKALHDTLVTIEQSEQHTLQEWEIWHRRTINIGTLPPELEYYWRVSNTLLKMSLQKDGTPILIGFKPYQGNVWIRDSLWIVSTLALAGHIKDAVKALYATLSYLMERPDGNYYFAYNVVTRLPNEHAFENDTTGLILYGIWQVWSLAKNNAILHDLWPIISHSADWILRNRDFTGLILPDAGIWETFGPHLGESFEHMTWTSAISAFGLTKAAEMAETIQKTEGAQRFREGSHELLQAIAKHNVDNGIVSRSMESTLLDASISLFFSEFPIFPQEWLEQTVKAIQKRLEDPFIGGIWRHESLTTEEGDLKPWTGPTFWLAEALLVKGDVTQAWKYFNHNYQNSAFCGLLPELLYSRGRARGIGMPSYSQSGVIRSLLFSQGFFHRSI</sequence>
<dbReference type="GO" id="GO:0016787">
    <property type="term" value="F:hydrolase activity"/>
    <property type="evidence" value="ECO:0007669"/>
    <property type="project" value="UniProtKB-KW"/>
</dbReference>
<name>A0ABV5WBZ0_9BACI</name>
<accession>A0ABV5WBZ0</accession>
<dbReference type="PANTHER" id="PTHR31616">
    <property type="entry name" value="TREHALASE"/>
    <property type="match status" value="1"/>
</dbReference>
<gene>
    <name evidence="2" type="ORF">ACFFMS_05425</name>
</gene>
<feature type="domain" description="GH15-like" evidence="1">
    <location>
        <begin position="350"/>
        <end position="498"/>
    </location>
</feature>
<keyword evidence="3" id="KW-1185">Reference proteome</keyword>
<evidence type="ECO:0000313" key="3">
    <source>
        <dbReference type="Proteomes" id="UP001589609"/>
    </source>
</evidence>
<dbReference type="RefSeq" id="WP_379948224.1">
    <property type="nucleotide sequence ID" value="NZ_JBHMAF010000020.1"/>
</dbReference>
<dbReference type="SUPFAM" id="SSF48208">
    <property type="entry name" value="Six-hairpin glycosidases"/>
    <property type="match status" value="1"/>
</dbReference>
<dbReference type="InterPro" id="IPR011613">
    <property type="entry name" value="GH15-like"/>
</dbReference>
<evidence type="ECO:0000259" key="1">
    <source>
        <dbReference type="Pfam" id="PF00723"/>
    </source>
</evidence>
<dbReference type="EMBL" id="JBHMAF010000020">
    <property type="protein sequence ID" value="MFB9757978.1"/>
    <property type="molecule type" value="Genomic_DNA"/>
</dbReference>
<dbReference type="Proteomes" id="UP001589609">
    <property type="component" value="Unassembled WGS sequence"/>
</dbReference>
<dbReference type="PANTHER" id="PTHR31616:SF0">
    <property type="entry name" value="GLUCAN 1,4-ALPHA-GLUCOSIDASE"/>
    <property type="match status" value="1"/>
</dbReference>
<proteinExistence type="predicted"/>
<dbReference type="Pfam" id="PF00723">
    <property type="entry name" value="Glyco_hydro_15"/>
    <property type="match status" value="1"/>
</dbReference>
<dbReference type="InterPro" id="IPR008928">
    <property type="entry name" value="6-hairpin_glycosidase_sf"/>
</dbReference>
<comment type="caution">
    <text evidence="2">The sequence shown here is derived from an EMBL/GenBank/DDBJ whole genome shotgun (WGS) entry which is preliminary data.</text>
</comment>
<organism evidence="2 3">
    <name type="scientific">Ectobacillus funiculus</name>
    <dbReference type="NCBI Taxonomy" id="137993"/>
    <lineage>
        <taxon>Bacteria</taxon>
        <taxon>Bacillati</taxon>
        <taxon>Bacillota</taxon>
        <taxon>Bacilli</taxon>
        <taxon>Bacillales</taxon>
        <taxon>Bacillaceae</taxon>
        <taxon>Ectobacillus</taxon>
    </lineage>
</organism>
<dbReference type="Gene3D" id="1.50.10.10">
    <property type="match status" value="1"/>
</dbReference>
<evidence type="ECO:0000313" key="2">
    <source>
        <dbReference type="EMBL" id="MFB9757978.1"/>
    </source>
</evidence>
<dbReference type="InterPro" id="IPR012341">
    <property type="entry name" value="6hp_glycosidase-like_sf"/>
</dbReference>
<protein>
    <submittedName>
        <fullName evidence="2">Glycoside hydrolase family 15 protein</fullName>
    </submittedName>
</protein>